<dbReference type="GO" id="GO:0005886">
    <property type="term" value="C:plasma membrane"/>
    <property type="evidence" value="ECO:0007669"/>
    <property type="project" value="UniProtKB-SubCell"/>
</dbReference>
<evidence type="ECO:0000313" key="7">
    <source>
        <dbReference type="EMBL" id="RJL36003.1"/>
    </source>
</evidence>
<reference evidence="7 8" key="1">
    <citation type="submission" date="2018-09" db="EMBL/GenBank/DDBJ databases">
        <title>YIM 75507 draft genome.</title>
        <authorList>
            <person name="Tang S."/>
            <person name="Feng Y."/>
        </authorList>
    </citation>
    <scope>NUCLEOTIDE SEQUENCE [LARGE SCALE GENOMIC DNA]</scope>
    <source>
        <strain evidence="7 8">YIM 75507</strain>
    </source>
</reference>
<evidence type="ECO:0000256" key="3">
    <source>
        <dbReference type="ARBA" id="ARBA00022741"/>
    </source>
</evidence>
<dbReference type="EMBL" id="QZEY01000001">
    <property type="protein sequence ID" value="RJL36003.1"/>
    <property type="molecule type" value="Genomic_DNA"/>
</dbReference>
<dbReference type="SMART" id="SM00382">
    <property type="entry name" value="AAA"/>
    <property type="match status" value="1"/>
</dbReference>
<dbReference type="AlphaFoldDB" id="A0A3A4BBU7"/>
<dbReference type="InterPro" id="IPR027417">
    <property type="entry name" value="P-loop_NTPase"/>
</dbReference>
<dbReference type="Pfam" id="PF00005">
    <property type="entry name" value="ABC_tran"/>
    <property type="match status" value="1"/>
</dbReference>
<keyword evidence="4 7" id="KW-0067">ATP-binding</keyword>
<comment type="caution">
    <text evidence="7">The sequence shown here is derived from an EMBL/GenBank/DDBJ whole genome shotgun (WGS) entry which is preliminary data.</text>
</comment>
<evidence type="ECO:0000256" key="2">
    <source>
        <dbReference type="ARBA" id="ARBA00022448"/>
    </source>
</evidence>
<dbReference type="Proteomes" id="UP000265768">
    <property type="component" value="Unassembled WGS sequence"/>
</dbReference>
<evidence type="ECO:0000256" key="5">
    <source>
        <dbReference type="ARBA" id="ARBA00023251"/>
    </source>
</evidence>
<proteinExistence type="predicted"/>
<evidence type="ECO:0000313" key="8">
    <source>
        <dbReference type="Proteomes" id="UP000265768"/>
    </source>
</evidence>
<dbReference type="GO" id="GO:0005524">
    <property type="term" value="F:ATP binding"/>
    <property type="evidence" value="ECO:0007669"/>
    <property type="project" value="UniProtKB-KW"/>
</dbReference>
<accession>A0A3A4BBU7</accession>
<dbReference type="InterPro" id="IPR003439">
    <property type="entry name" value="ABC_transporter-like_ATP-bd"/>
</dbReference>
<evidence type="ECO:0000256" key="1">
    <source>
        <dbReference type="ARBA" id="ARBA00004202"/>
    </source>
</evidence>
<gene>
    <name evidence="7" type="ORF">D5H75_04380</name>
</gene>
<dbReference type="Gene3D" id="3.40.50.300">
    <property type="entry name" value="P-loop containing nucleotide triphosphate hydrolases"/>
    <property type="match status" value="1"/>
</dbReference>
<dbReference type="SUPFAM" id="SSF52540">
    <property type="entry name" value="P-loop containing nucleoside triphosphate hydrolases"/>
    <property type="match status" value="1"/>
</dbReference>
<organism evidence="7 8">
    <name type="scientific">Bailinhaonella thermotolerans</name>
    <dbReference type="NCBI Taxonomy" id="1070861"/>
    <lineage>
        <taxon>Bacteria</taxon>
        <taxon>Bacillati</taxon>
        <taxon>Actinomycetota</taxon>
        <taxon>Actinomycetes</taxon>
        <taxon>Streptosporangiales</taxon>
        <taxon>Streptosporangiaceae</taxon>
        <taxon>Bailinhaonella</taxon>
    </lineage>
</organism>
<feature type="domain" description="ABC transporter" evidence="6">
    <location>
        <begin position="6"/>
        <end position="240"/>
    </location>
</feature>
<name>A0A3A4BBU7_9ACTN</name>
<dbReference type="InterPro" id="IPR050763">
    <property type="entry name" value="ABC_transporter_ATP-binding"/>
</dbReference>
<evidence type="ECO:0000256" key="4">
    <source>
        <dbReference type="ARBA" id="ARBA00022840"/>
    </source>
</evidence>
<keyword evidence="8" id="KW-1185">Reference proteome</keyword>
<sequence>MRGAVLEIDRLTRRFGSVVANDQVSLRVRPGEVVGLLGHNGAGKTTLVSQVVGLLRPGGGSIRVAGADAVADPAAARRRVALQAQAQAPLDGLTPRTAIEIAGRLRGLSRAGARAAARRLAAELDIGEWLDRRATPDGGGLSGGVRRLVAFAMAAVAPVPLVILDEPTNDVDAARRRLLWEAVRRLGDDGAGVLLVTHNVVEAERVVDELVVLDHGRVVASGSPAGLRGTGDRDLQLELALRPDGTDPSEPPAGPPLPVTRRVRAGRRVLLTIGAADAEAAVAWAAALRDSGRVEGYALTPATLEDVYLAVTAGAPAGPAAAPEESR</sequence>
<dbReference type="PANTHER" id="PTHR42711">
    <property type="entry name" value="ABC TRANSPORTER ATP-BINDING PROTEIN"/>
    <property type="match status" value="1"/>
</dbReference>
<protein>
    <submittedName>
        <fullName evidence="7">ABC transporter ATP-binding protein</fullName>
    </submittedName>
</protein>
<dbReference type="GO" id="GO:0046677">
    <property type="term" value="P:response to antibiotic"/>
    <property type="evidence" value="ECO:0007669"/>
    <property type="project" value="UniProtKB-KW"/>
</dbReference>
<dbReference type="PANTHER" id="PTHR42711:SF19">
    <property type="entry name" value="DOXORUBICIN RESISTANCE ATP-BINDING PROTEIN DRRA"/>
    <property type="match status" value="1"/>
</dbReference>
<keyword evidence="5" id="KW-0046">Antibiotic resistance</keyword>
<keyword evidence="2" id="KW-0813">Transport</keyword>
<dbReference type="OrthoDB" id="9804819at2"/>
<dbReference type="InterPro" id="IPR003593">
    <property type="entry name" value="AAA+_ATPase"/>
</dbReference>
<evidence type="ECO:0000259" key="6">
    <source>
        <dbReference type="PROSITE" id="PS50893"/>
    </source>
</evidence>
<dbReference type="GO" id="GO:0016887">
    <property type="term" value="F:ATP hydrolysis activity"/>
    <property type="evidence" value="ECO:0007669"/>
    <property type="project" value="InterPro"/>
</dbReference>
<comment type="subcellular location">
    <subcellularLocation>
        <location evidence="1">Cell membrane</location>
        <topology evidence="1">Peripheral membrane protein</topology>
    </subcellularLocation>
</comment>
<dbReference type="PROSITE" id="PS50893">
    <property type="entry name" value="ABC_TRANSPORTER_2"/>
    <property type="match status" value="1"/>
</dbReference>
<keyword evidence="3" id="KW-0547">Nucleotide-binding</keyword>